<comment type="caution">
    <text evidence="3">The sequence shown here is derived from an EMBL/GenBank/DDBJ whole genome shotgun (WGS) entry which is preliminary data.</text>
</comment>
<evidence type="ECO:0000313" key="3">
    <source>
        <dbReference type="EMBL" id="MBE0370468.1"/>
    </source>
</evidence>
<dbReference type="Pfam" id="PF00501">
    <property type="entry name" value="AMP-binding"/>
    <property type="match status" value="1"/>
</dbReference>
<name>A0ABR9EHI3_9GAMM</name>
<dbReference type="CDD" id="cd17643">
    <property type="entry name" value="A_NRPS_Cytc1-like"/>
    <property type="match status" value="1"/>
</dbReference>
<dbReference type="Gene3D" id="3.30.559.30">
    <property type="entry name" value="Nonribosomal peptide synthetase, condensation domain"/>
    <property type="match status" value="2"/>
</dbReference>
<accession>A0ABR9EHI3</accession>
<dbReference type="PROSITE" id="PS00455">
    <property type="entry name" value="AMP_BINDING"/>
    <property type="match status" value="1"/>
</dbReference>
<dbReference type="InterPro" id="IPR010060">
    <property type="entry name" value="NRPS_synth"/>
</dbReference>
<dbReference type="InterPro" id="IPR020845">
    <property type="entry name" value="AMP-binding_CS"/>
</dbReference>
<dbReference type="NCBIfam" id="TIGR01733">
    <property type="entry name" value="AA-adenyl-dom"/>
    <property type="match status" value="1"/>
</dbReference>
<dbReference type="InterPro" id="IPR001242">
    <property type="entry name" value="Condensation_dom"/>
</dbReference>
<dbReference type="EMBL" id="AQGV01000015">
    <property type="protein sequence ID" value="MBE0370468.1"/>
    <property type="molecule type" value="Genomic_DNA"/>
</dbReference>
<dbReference type="RefSeq" id="WP_192509577.1">
    <property type="nucleotide sequence ID" value="NZ_AQGV01000015.1"/>
</dbReference>
<dbReference type="InterPro" id="IPR045851">
    <property type="entry name" value="AMP-bd_C_sf"/>
</dbReference>
<protein>
    <recommendedName>
        <fullName evidence="2">Carrier domain-containing protein</fullName>
    </recommendedName>
</protein>
<organism evidence="3 4">
    <name type="scientific">Pseudoalteromonas aurantia 208</name>
    <dbReference type="NCBI Taxonomy" id="1314867"/>
    <lineage>
        <taxon>Bacteria</taxon>
        <taxon>Pseudomonadati</taxon>
        <taxon>Pseudomonadota</taxon>
        <taxon>Gammaproteobacteria</taxon>
        <taxon>Alteromonadales</taxon>
        <taxon>Pseudoalteromonadaceae</taxon>
        <taxon>Pseudoalteromonas</taxon>
    </lineage>
</organism>
<gene>
    <name evidence="3" type="ORF">PAUR_b0515</name>
</gene>
<dbReference type="InterPro" id="IPR000873">
    <property type="entry name" value="AMP-dep_synth/lig_dom"/>
</dbReference>
<dbReference type="Gene3D" id="3.30.559.10">
    <property type="entry name" value="Chloramphenicol acetyltransferase-like domain"/>
    <property type="match status" value="2"/>
</dbReference>
<reference evidence="3 4" key="1">
    <citation type="submission" date="2015-03" db="EMBL/GenBank/DDBJ databases">
        <title>Genome sequence of Pseudoalteromonas aurantia.</title>
        <authorList>
            <person name="Xie B.-B."/>
            <person name="Rong J.-C."/>
            <person name="Qin Q.-L."/>
            <person name="Zhang Y.-Z."/>
        </authorList>
    </citation>
    <scope>NUCLEOTIDE SEQUENCE [LARGE SCALE GENOMIC DNA]</scope>
    <source>
        <strain evidence="3 4">208</strain>
    </source>
</reference>
<keyword evidence="1" id="KW-0677">Repeat</keyword>
<dbReference type="SUPFAM" id="SSF52777">
    <property type="entry name" value="CoA-dependent acyltransferases"/>
    <property type="match status" value="4"/>
</dbReference>
<dbReference type="SUPFAM" id="SSF56801">
    <property type="entry name" value="Acetyl-CoA synthetase-like"/>
    <property type="match status" value="1"/>
</dbReference>
<dbReference type="Pfam" id="PF00550">
    <property type="entry name" value="PP-binding"/>
    <property type="match status" value="1"/>
</dbReference>
<dbReference type="InterPro" id="IPR023213">
    <property type="entry name" value="CAT-like_dom_sf"/>
</dbReference>
<keyword evidence="4" id="KW-1185">Reference proteome</keyword>
<evidence type="ECO:0000256" key="1">
    <source>
        <dbReference type="ARBA" id="ARBA00022737"/>
    </source>
</evidence>
<dbReference type="InterPro" id="IPR025110">
    <property type="entry name" value="AMP-bd_C"/>
</dbReference>
<dbReference type="Gene3D" id="3.30.300.30">
    <property type="match status" value="1"/>
</dbReference>
<dbReference type="Pfam" id="PF13193">
    <property type="entry name" value="AMP-binding_C"/>
    <property type="match status" value="1"/>
</dbReference>
<dbReference type="Proteomes" id="UP000615755">
    <property type="component" value="Unassembled WGS sequence"/>
</dbReference>
<dbReference type="Pfam" id="PF00668">
    <property type="entry name" value="Condensation"/>
    <property type="match status" value="3"/>
</dbReference>
<proteinExistence type="predicted"/>
<evidence type="ECO:0000313" key="4">
    <source>
        <dbReference type="Proteomes" id="UP000615755"/>
    </source>
</evidence>
<feature type="domain" description="Carrier" evidence="2">
    <location>
        <begin position="970"/>
        <end position="1044"/>
    </location>
</feature>
<sequence length="1510" mass="169944">MTQHISQVELQTLSHRQLHVWQAQQLDALNPVYNVACALSFSGQIEREQFNQALRLLIDRHPVIHSSISQGDDHPQLAIKNGLFSFLDVPKDLREQPPTHIAKQLIEQTIDIEKETFQFYLLNDDSQHILVIKGHHINCDQWSLQVLVSDLLACLESVLDNCAHDLLDVQYKYSYQDKTSDVDLDLFPVEFFTPDTIPTEHHFDGVSTRVESCEGLDWVKESAKHYGVTAFSVVLASTFAALYHMTGQTDLTIGIPMARRTRKTRLLLGHYSDVEPLSISDIDTLSLSELVLKVSSGLTQLLLSHEPNSNAAKYINVTCNYLAKLKTKGIRADITPLMIGRKGYQTQLGQQHVIVKGIPVEPSIAQFDIEFTHFETSGGLGRKIVANKAMFAPETLSRFGDVQFRFLQALQSQQQGCIASLPILTQAEKNTLLSHGNNAAKNYTEMTSLSHTFQQQVNTHPDNIAIFTEHTQLSYRELEQRSNQVANLINARFEHLGQTPAQAHIALYMEPSVDMLIAILAIVKVGAVYIPLSPDHASTRTDFILQDTAPALLIIDSELHQEVQQKIELLNITTQLIEVDAAMECSQCFAESGPQSQDIAYIIYTSGTTGKPKGVMQTHHNVLRLFTSTAQNFQFTHSDRWVLYHAYTFDFSVWEMWGALLHGGALFIPKKSQIRDFAAFAKTCSQQKISVLNQTPSAFYEFSNQAIEQSLDFSALRFVIFGGDKLNSEMLLPWWQHYGNNHPLLINMYGITETTVHVTYKELTVHSNTKASFIGRPISDMTAYVLNSHMQQTEVGALGELYVGGAGLARGYLNRDDLSTERFISNPFATADEQSIGYNRLYKTGDVVRQLPQGELEYIGRNDGQVKIRGYRIELGEIESILSQHASVDQAVVIDRQEQASKYLAAYVKKSANKEISTSELRTYLVANLPDYMCPKTITELDEIPLTSNGKIDRKALPLPTFESDSQYCEPTSELEQILCNAFASLLGREKVGIKDDFFNIGGDSILTIQLVAQLRKQSIELQVKDIFECTCAQTLALRIIDLKENQRHIVTETGALTGSFSLLPIQSWFFNLALENPNYWNQCFSVLVPKSVSYDALSHALEQLSTQHDMLRCRFDTENHQQQYVLETGMAELLSIDTTALSEDTLIAQLNDYQANFNLTDGPLWQAILLTDDSQTFNRVFFAVHHLLIDAVSWRIIAQDLQSLLQEQPLIEKRSSYRQWVNAMSNYAQLHADEQQFWLDTLSHAPQLPDKAHEKQTQWLEFDNQFTDQLLTSANKGFNTNIEELLLSALAISLGTSLQQSSPIITLESHGRELWCDDLDINNTVGWFTSLYPLKLNIATTINQTIIQVKEALRKVPNKGVGFGAHHTHNPQWQLPPLSFNYLGQLSNATQSEWQIDGSLQTSTVDHRNTSHLLLDINALIQDKKLRIKIDAQLPPETAFNFKKALQEAIKRVVQVALETAQKGTVTTPSDFDVKGLSVDHLTQLKNKVISAAPKAKTPKTTKNQQLEI</sequence>
<dbReference type="InterPro" id="IPR010071">
    <property type="entry name" value="AA_adenyl_dom"/>
</dbReference>
<dbReference type="PANTHER" id="PTHR45527">
    <property type="entry name" value="NONRIBOSOMAL PEPTIDE SYNTHETASE"/>
    <property type="match status" value="1"/>
</dbReference>
<dbReference type="InterPro" id="IPR036736">
    <property type="entry name" value="ACP-like_sf"/>
</dbReference>
<evidence type="ECO:0000259" key="2">
    <source>
        <dbReference type="PROSITE" id="PS50075"/>
    </source>
</evidence>
<dbReference type="InterPro" id="IPR042099">
    <property type="entry name" value="ANL_N_sf"/>
</dbReference>
<dbReference type="Gene3D" id="1.10.1200.10">
    <property type="entry name" value="ACP-like"/>
    <property type="match status" value="1"/>
</dbReference>
<dbReference type="PANTHER" id="PTHR45527:SF14">
    <property type="entry name" value="PLIPASTATIN SYNTHASE SUBUNIT B"/>
    <property type="match status" value="1"/>
</dbReference>
<dbReference type="InterPro" id="IPR009081">
    <property type="entry name" value="PP-bd_ACP"/>
</dbReference>
<dbReference type="Gene3D" id="3.40.50.12780">
    <property type="entry name" value="N-terminal domain of ligase-like"/>
    <property type="match status" value="1"/>
</dbReference>
<dbReference type="SUPFAM" id="SSF47336">
    <property type="entry name" value="ACP-like"/>
    <property type="match status" value="1"/>
</dbReference>
<dbReference type="NCBIfam" id="TIGR01720">
    <property type="entry name" value="NRPS-para261"/>
    <property type="match status" value="1"/>
</dbReference>
<dbReference type="PROSITE" id="PS50075">
    <property type="entry name" value="CARRIER"/>
    <property type="match status" value="1"/>
</dbReference>